<protein>
    <submittedName>
        <fullName evidence="2">Uncharacterized protein</fullName>
    </submittedName>
</protein>
<feature type="transmembrane region" description="Helical" evidence="1">
    <location>
        <begin position="46"/>
        <end position="70"/>
    </location>
</feature>
<sequence>MFSFLFTLVVAAIYTAISLIKGYEYDSKLLTIFTSAIAVAFTGAQYFLLGLDSILTAIFLVLALTLVYAYTSTVHRKQQGQVRKPLKPYQIVLAGVGSIVFITSYKLFVERTPPADVPWLQIVIRITLTLVVPLFIFRYFDNRKSHSE</sequence>
<evidence type="ECO:0000313" key="3">
    <source>
        <dbReference type="Proteomes" id="UP000608071"/>
    </source>
</evidence>
<dbReference type="EMBL" id="JACSQL010000009">
    <property type="protein sequence ID" value="MBD7969975.1"/>
    <property type="molecule type" value="Genomic_DNA"/>
</dbReference>
<accession>A0ABR8T2Y4</accession>
<gene>
    <name evidence="2" type="ORF">H9647_18095</name>
</gene>
<organism evidence="2 3">
    <name type="scientific">Paenibacillus gallinarum</name>
    <dbReference type="NCBI Taxonomy" id="2762232"/>
    <lineage>
        <taxon>Bacteria</taxon>
        <taxon>Bacillati</taxon>
        <taxon>Bacillota</taxon>
        <taxon>Bacilli</taxon>
        <taxon>Bacillales</taxon>
        <taxon>Paenibacillaceae</taxon>
        <taxon>Paenibacillus</taxon>
    </lineage>
</organism>
<evidence type="ECO:0000313" key="2">
    <source>
        <dbReference type="EMBL" id="MBD7969975.1"/>
    </source>
</evidence>
<keyword evidence="1" id="KW-0812">Transmembrane</keyword>
<keyword evidence="1" id="KW-0472">Membrane</keyword>
<dbReference type="Proteomes" id="UP000608071">
    <property type="component" value="Unassembled WGS sequence"/>
</dbReference>
<keyword evidence="3" id="KW-1185">Reference proteome</keyword>
<feature type="transmembrane region" description="Helical" evidence="1">
    <location>
        <begin position="91"/>
        <end position="108"/>
    </location>
</feature>
<evidence type="ECO:0000256" key="1">
    <source>
        <dbReference type="SAM" id="Phobius"/>
    </source>
</evidence>
<name>A0ABR8T2Y4_9BACL</name>
<reference evidence="2 3" key="1">
    <citation type="submission" date="2020-08" db="EMBL/GenBank/DDBJ databases">
        <title>A Genomic Blueprint of the Chicken Gut Microbiome.</title>
        <authorList>
            <person name="Gilroy R."/>
            <person name="Ravi A."/>
            <person name="Getino M."/>
            <person name="Pursley I."/>
            <person name="Horton D.L."/>
            <person name="Alikhan N.-F."/>
            <person name="Baker D."/>
            <person name="Gharbi K."/>
            <person name="Hall N."/>
            <person name="Watson M."/>
            <person name="Adriaenssens E.M."/>
            <person name="Foster-Nyarko E."/>
            <person name="Jarju S."/>
            <person name="Secka A."/>
            <person name="Antonio M."/>
            <person name="Oren A."/>
            <person name="Chaudhuri R."/>
            <person name="La Ragione R.M."/>
            <person name="Hildebrand F."/>
            <person name="Pallen M.J."/>
        </authorList>
    </citation>
    <scope>NUCLEOTIDE SEQUENCE [LARGE SCALE GENOMIC DNA]</scope>
    <source>
        <strain evidence="2 3">Sa2BVA9</strain>
    </source>
</reference>
<proteinExistence type="predicted"/>
<feature type="transmembrane region" description="Helical" evidence="1">
    <location>
        <begin position="120"/>
        <end position="140"/>
    </location>
</feature>
<comment type="caution">
    <text evidence="2">The sequence shown here is derived from an EMBL/GenBank/DDBJ whole genome shotgun (WGS) entry which is preliminary data.</text>
</comment>
<dbReference type="RefSeq" id="WP_191802577.1">
    <property type="nucleotide sequence ID" value="NZ_JACSQL010000009.1"/>
</dbReference>
<keyword evidence="1" id="KW-1133">Transmembrane helix</keyword>